<accession>A0A0E9VAI4</accession>
<sequence length="42" mass="4956">MLLWRKKRVTIVRFADVCEYRLERARSCPRGSMSGIQEGNLE</sequence>
<protein>
    <submittedName>
        <fullName evidence="1">Uncharacterized protein</fullName>
    </submittedName>
</protein>
<evidence type="ECO:0000313" key="1">
    <source>
        <dbReference type="EMBL" id="JAH75119.1"/>
    </source>
</evidence>
<reference evidence="1" key="2">
    <citation type="journal article" date="2015" name="Fish Shellfish Immunol.">
        <title>Early steps in the European eel (Anguilla anguilla)-Vibrio vulnificus interaction in the gills: Role of the RtxA13 toxin.</title>
        <authorList>
            <person name="Callol A."/>
            <person name="Pajuelo D."/>
            <person name="Ebbesson L."/>
            <person name="Teles M."/>
            <person name="MacKenzie S."/>
            <person name="Amaro C."/>
        </authorList>
    </citation>
    <scope>NUCLEOTIDE SEQUENCE</scope>
</reference>
<reference evidence="1" key="1">
    <citation type="submission" date="2014-11" db="EMBL/GenBank/DDBJ databases">
        <authorList>
            <person name="Amaro Gonzalez C."/>
        </authorList>
    </citation>
    <scope>NUCLEOTIDE SEQUENCE</scope>
</reference>
<dbReference type="AlphaFoldDB" id="A0A0E9VAI4"/>
<dbReference type="EMBL" id="GBXM01033458">
    <property type="protein sequence ID" value="JAH75119.1"/>
    <property type="molecule type" value="Transcribed_RNA"/>
</dbReference>
<organism evidence="1">
    <name type="scientific">Anguilla anguilla</name>
    <name type="common">European freshwater eel</name>
    <name type="synonym">Muraena anguilla</name>
    <dbReference type="NCBI Taxonomy" id="7936"/>
    <lineage>
        <taxon>Eukaryota</taxon>
        <taxon>Metazoa</taxon>
        <taxon>Chordata</taxon>
        <taxon>Craniata</taxon>
        <taxon>Vertebrata</taxon>
        <taxon>Euteleostomi</taxon>
        <taxon>Actinopterygii</taxon>
        <taxon>Neopterygii</taxon>
        <taxon>Teleostei</taxon>
        <taxon>Anguilliformes</taxon>
        <taxon>Anguillidae</taxon>
        <taxon>Anguilla</taxon>
    </lineage>
</organism>
<name>A0A0E9VAI4_ANGAN</name>
<proteinExistence type="predicted"/>